<dbReference type="InterPro" id="IPR038606">
    <property type="entry name" value="To_sf"/>
</dbReference>
<dbReference type="PANTHER" id="PTHR11008">
    <property type="entry name" value="PROTEIN TAKEOUT-LIKE PROTEIN"/>
    <property type="match status" value="1"/>
</dbReference>
<proteinExistence type="inferred from homology"/>
<dbReference type="GO" id="GO:0005615">
    <property type="term" value="C:extracellular space"/>
    <property type="evidence" value="ECO:0007669"/>
    <property type="project" value="TreeGrafter"/>
</dbReference>
<accession>A0AAN9VY79</accession>
<dbReference type="SMART" id="SM00700">
    <property type="entry name" value="JHBP"/>
    <property type="match status" value="1"/>
</dbReference>
<name>A0AAN9VY79_9ORTH</name>
<dbReference type="EMBL" id="JAZDUA010000149">
    <property type="protein sequence ID" value="KAK7866334.1"/>
    <property type="molecule type" value="Genomic_DNA"/>
</dbReference>
<feature type="chain" id="PRO_5042827387" description="Takeout" evidence="4">
    <location>
        <begin position="25"/>
        <end position="259"/>
    </location>
</feature>
<evidence type="ECO:0000313" key="5">
    <source>
        <dbReference type="EMBL" id="KAK7866334.1"/>
    </source>
</evidence>
<keyword evidence="2" id="KW-0090">Biological rhythms</keyword>
<protein>
    <recommendedName>
        <fullName evidence="7">Takeout</fullName>
    </recommendedName>
</protein>
<evidence type="ECO:0008006" key="7">
    <source>
        <dbReference type="Google" id="ProtNLM"/>
    </source>
</evidence>
<dbReference type="GO" id="GO:0007623">
    <property type="term" value="P:circadian rhythm"/>
    <property type="evidence" value="ECO:0007669"/>
    <property type="project" value="UniProtKB-ARBA"/>
</dbReference>
<comment type="caution">
    <text evidence="5">The sequence shown here is derived from an EMBL/GenBank/DDBJ whole genome shotgun (WGS) entry which is preliminary data.</text>
</comment>
<dbReference type="InterPro" id="IPR010562">
    <property type="entry name" value="Haemolymph_juvenile_hormone-bd"/>
</dbReference>
<organism evidence="5 6">
    <name type="scientific">Gryllus longicercus</name>
    <dbReference type="NCBI Taxonomy" id="2509291"/>
    <lineage>
        <taxon>Eukaryota</taxon>
        <taxon>Metazoa</taxon>
        <taxon>Ecdysozoa</taxon>
        <taxon>Arthropoda</taxon>
        <taxon>Hexapoda</taxon>
        <taxon>Insecta</taxon>
        <taxon>Pterygota</taxon>
        <taxon>Neoptera</taxon>
        <taxon>Polyneoptera</taxon>
        <taxon>Orthoptera</taxon>
        <taxon>Ensifera</taxon>
        <taxon>Gryllidea</taxon>
        <taxon>Grylloidea</taxon>
        <taxon>Gryllidae</taxon>
        <taxon>Gryllinae</taxon>
        <taxon>Gryllus</taxon>
    </lineage>
</organism>
<keyword evidence="1 4" id="KW-0732">Signal</keyword>
<dbReference type="PANTHER" id="PTHR11008:SF32">
    <property type="entry name" value="CIRCADIAN CLOCK-CONTROLLED PROTEIN DAYWAKE-RELATED"/>
    <property type="match status" value="1"/>
</dbReference>
<evidence type="ECO:0000256" key="4">
    <source>
        <dbReference type="SAM" id="SignalP"/>
    </source>
</evidence>
<reference evidence="5 6" key="1">
    <citation type="submission" date="2024-03" db="EMBL/GenBank/DDBJ databases">
        <title>The genome assembly and annotation of the cricket Gryllus longicercus Weissman &amp; Gray.</title>
        <authorList>
            <person name="Szrajer S."/>
            <person name="Gray D."/>
            <person name="Ylla G."/>
        </authorList>
    </citation>
    <scope>NUCLEOTIDE SEQUENCE [LARGE SCALE GENOMIC DNA]</scope>
    <source>
        <strain evidence="5">DAG 2021-001</strain>
        <tissue evidence="5">Whole body minus gut</tissue>
    </source>
</reference>
<dbReference type="FunFam" id="3.15.10.30:FF:000001">
    <property type="entry name" value="Takeout-like protein 1"/>
    <property type="match status" value="1"/>
</dbReference>
<dbReference type="Proteomes" id="UP001378592">
    <property type="component" value="Unassembled WGS sequence"/>
</dbReference>
<gene>
    <name evidence="5" type="ORF">R5R35_003264</name>
</gene>
<dbReference type="Gene3D" id="3.15.10.30">
    <property type="entry name" value="Haemolymph juvenile hormone binding protein"/>
    <property type="match status" value="1"/>
</dbReference>
<keyword evidence="6" id="KW-1185">Reference proteome</keyword>
<sequence>MARFLSTVLAGAAALLLAGDLSTGAPNKLPPQFKLCTRDEKLTSCLEEAFVVALHQLAPGLPEFGIPSLDPLHLPEIGVGDETSNSPVNLRIHLTDILVHNLKTAKPSNTKADLDNYQLSTHGIVNLLGVEADYVMDGRILLLPAKGKGRVSFNVTNLEGDAAFKGEKQIKKGKEYLKINQFDFRITHIESVNIYFDNLFNGDKTLGPPINKLINENWQEIWSQVQLPLQELLQYTFKEFARRIFDKVPMDDVFLQKTR</sequence>
<comment type="similarity">
    <text evidence="3">Belongs to the TO family.</text>
</comment>
<evidence type="ECO:0000313" key="6">
    <source>
        <dbReference type="Proteomes" id="UP001378592"/>
    </source>
</evidence>
<evidence type="ECO:0000256" key="1">
    <source>
        <dbReference type="ARBA" id="ARBA00022729"/>
    </source>
</evidence>
<dbReference type="Pfam" id="PF06585">
    <property type="entry name" value="JHBP"/>
    <property type="match status" value="1"/>
</dbReference>
<evidence type="ECO:0000256" key="2">
    <source>
        <dbReference type="ARBA" id="ARBA00023108"/>
    </source>
</evidence>
<evidence type="ECO:0000256" key="3">
    <source>
        <dbReference type="ARBA" id="ARBA00060902"/>
    </source>
</evidence>
<dbReference type="AlphaFoldDB" id="A0AAN9VY79"/>
<feature type="signal peptide" evidence="4">
    <location>
        <begin position="1"/>
        <end position="24"/>
    </location>
</feature>